<evidence type="ECO:0000256" key="3">
    <source>
        <dbReference type="ARBA" id="ARBA00022737"/>
    </source>
</evidence>
<dbReference type="RefSeq" id="XP_008487973.1">
    <property type="nucleotide sequence ID" value="XM_008489751.1"/>
</dbReference>
<evidence type="ECO:0000256" key="6">
    <source>
        <dbReference type="ARBA" id="ARBA00023242"/>
    </source>
</evidence>
<dbReference type="SMART" id="SM00355">
    <property type="entry name" value="ZnF_C2H2"/>
    <property type="match status" value="11"/>
</dbReference>
<dbReference type="PANTHER" id="PTHR24390:SF79">
    <property type="entry name" value="ASPARAGINE-RICH ZINC FINGER PROTEIN AZF1"/>
    <property type="match status" value="1"/>
</dbReference>
<dbReference type="AlphaFoldDB" id="A0A1S3DUY2"/>
<dbReference type="Pfam" id="PF13912">
    <property type="entry name" value="zf-C2H2_6"/>
    <property type="match status" value="1"/>
</dbReference>
<feature type="domain" description="C2H2-type" evidence="8">
    <location>
        <begin position="125"/>
        <end position="152"/>
    </location>
</feature>
<keyword evidence="2" id="KW-0479">Metal-binding</keyword>
<dbReference type="Proteomes" id="UP000079169">
    <property type="component" value="Unplaced"/>
</dbReference>
<dbReference type="KEGG" id="dci:103524719"/>
<dbReference type="GeneID" id="103524719"/>
<keyword evidence="3" id="KW-0677">Repeat</keyword>
<dbReference type="PROSITE" id="PS50157">
    <property type="entry name" value="ZINC_FINGER_C2H2_2"/>
    <property type="match status" value="8"/>
</dbReference>
<evidence type="ECO:0000256" key="7">
    <source>
        <dbReference type="PROSITE-ProRule" id="PRU00042"/>
    </source>
</evidence>
<feature type="domain" description="C2H2-type" evidence="8">
    <location>
        <begin position="272"/>
        <end position="299"/>
    </location>
</feature>
<evidence type="ECO:0000313" key="9">
    <source>
        <dbReference type="Proteomes" id="UP000079169"/>
    </source>
</evidence>
<feature type="domain" description="C2H2-type" evidence="8">
    <location>
        <begin position="153"/>
        <end position="180"/>
    </location>
</feature>
<protein>
    <submittedName>
        <fullName evidence="10">Zinc finger protein 808-like</fullName>
    </submittedName>
</protein>
<organism evidence="9 10">
    <name type="scientific">Diaphorina citri</name>
    <name type="common">Asian citrus psyllid</name>
    <dbReference type="NCBI Taxonomy" id="121845"/>
    <lineage>
        <taxon>Eukaryota</taxon>
        <taxon>Metazoa</taxon>
        <taxon>Ecdysozoa</taxon>
        <taxon>Arthropoda</taxon>
        <taxon>Hexapoda</taxon>
        <taxon>Insecta</taxon>
        <taxon>Pterygota</taxon>
        <taxon>Neoptera</taxon>
        <taxon>Paraneoptera</taxon>
        <taxon>Hemiptera</taxon>
        <taxon>Sternorrhyncha</taxon>
        <taxon>Psylloidea</taxon>
        <taxon>Psyllidae</taxon>
        <taxon>Diaphorininae</taxon>
        <taxon>Diaphorina</taxon>
    </lineage>
</organism>
<dbReference type="STRING" id="121845.A0A1S3DUY2"/>
<evidence type="ECO:0000256" key="1">
    <source>
        <dbReference type="ARBA" id="ARBA00004123"/>
    </source>
</evidence>
<dbReference type="GO" id="GO:0006357">
    <property type="term" value="P:regulation of transcription by RNA polymerase II"/>
    <property type="evidence" value="ECO:0007669"/>
    <property type="project" value="TreeGrafter"/>
</dbReference>
<sequence>MARINNTLAINICGESFATRSPFTLHLKMHELKSSCLKTSGSCVVDVITADKWRALIKNKTKTCPICNKSYPGARNMRKHLRLVHDKNSTTTCTMCKKTFRNKATFQKHMQRAHVGLKISVSKHFECNYCHAKFSNKSLLSDHISSHTGLKNYKCHVCDKAYSCRKALKTHTLLHEQEKVIKSSKKEFIIDTGDCTLDEWNDFIKRRVTVCPKCNRDYRNPRNMRKHLRRVHTSVRKYGCDECGKMLKSRDSLNTHKKIQHEGKKVKVKYEYECDYCGAKYPNKYTLSDHISGHTGIPNHICKICNKGYACAASLKIHNIKTHLQFTGVPIEKFKCDLCDKEFFEKKKLNKHKNWAHGDKFHLCKVCGAKIKGSLKQHMITHTGERKYCCHICGKKLRGKLKEHMLNT</sequence>
<feature type="domain" description="C2H2-type" evidence="8">
    <location>
        <begin position="334"/>
        <end position="357"/>
    </location>
</feature>
<dbReference type="OMA" id="TLAINIC"/>
<feature type="domain" description="C2H2-type" evidence="8">
    <location>
        <begin position="209"/>
        <end position="237"/>
    </location>
</feature>
<keyword evidence="9" id="KW-1185">Reference proteome</keyword>
<dbReference type="GO" id="GO:0008270">
    <property type="term" value="F:zinc ion binding"/>
    <property type="evidence" value="ECO:0007669"/>
    <property type="project" value="UniProtKB-KW"/>
</dbReference>
<evidence type="ECO:0000256" key="2">
    <source>
        <dbReference type="ARBA" id="ARBA00022723"/>
    </source>
</evidence>
<comment type="subcellular location">
    <subcellularLocation>
        <location evidence="1">Nucleus</location>
    </subcellularLocation>
</comment>
<dbReference type="GO" id="GO:0003700">
    <property type="term" value="F:DNA-binding transcription factor activity"/>
    <property type="evidence" value="ECO:0007669"/>
    <property type="project" value="TreeGrafter"/>
</dbReference>
<dbReference type="Pfam" id="PF00096">
    <property type="entry name" value="zf-C2H2"/>
    <property type="match status" value="5"/>
</dbReference>
<dbReference type="GO" id="GO:0005634">
    <property type="term" value="C:nucleus"/>
    <property type="evidence" value="ECO:0007669"/>
    <property type="project" value="UniProtKB-SubCell"/>
</dbReference>
<name>A0A1S3DUY2_DIACI</name>
<dbReference type="SUPFAM" id="SSF57667">
    <property type="entry name" value="beta-beta-alpha zinc fingers"/>
    <property type="match status" value="6"/>
</dbReference>
<keyword evidence="5" id="KW-0862">Zinc</keyword>
<dbReference type="GO" id="GO:0000978">
    <property type="term" value="F:RNA polymerase II cis-regulatory region sequence-specific DNA binding"/>
    <property type="evidence" value="ECO:0007669"/>
    <property type="project" value="TreeGrafter"/>
</dbReference>
<evidence type="ECO:0000256" key="5">
    <source>
        <dbReference type="ARBA" id="ARBA00022833"/>
    </source>
</evidence>
<keyword evidence="4 7" id="KW-0863">Zinc-finger</keyword>
<accession>A0A1S3DUY2</accession>
<dbReference type="Gene3D" id="3.30.160.60">
    <property type="entry name" value="Classic Zinc Finger"/>
    <property type="match status" value="7"/>
</dbReference>
<evidence type="ECO:0000313" key="10">
    <source>
        <dbReference type="RefSeq" id="XP_008487973.1"/>
    </source>
</evidence>
<dbReference type="InterPro" id="IPR013087">
    <property type="entry name" value="Znf_C2H2_type"/>
</dbReference>
<gene>
    <name evidence="10" type="primary">LOC103524719</name>
</gene>
<keyword evidence="6" id="KW-0539">Nucleus</keyword>
<dbReference type="InterPro" id="IPR036236">
    <property type="entry name" value="Znf_C2H2_sf"/>
</dbReference>
<feature type="domain" description="C2H2-type" evidence="8">
    <location>
        <begin position="91"/>
        <end position="119"/>
    </location>
</feature>
<feature type="domain" description="C2H2-type" evidence="8">
    <location>
        <begin position="62"/>
        <end position="90"/>
    </location>
</feature>
<evidence type="ECO:0000259" key="8">
    <source>
        <dbReference type="PROSITE" id="PS50157"/>
    </source>
</evidence>
<dbReference type="PANTHER" id="PTHR24390">
    <property type="entry name" value="ZINC FINGER PROTEIN"/>
    <property type="match status" value="1"/>
</dbReference>
<evidence type="ECO:0000256" key="4">
    <source>
        <dbReference type="ARBA" id="ARBA00022771"/>
    </source>
</evidence>
<dbReference type="PROSITE" id="PS00028">
    <property type="entry name" value="ZINC_FINGER_C2H2_1"/>
    <property type="match status" value="8"/>
</dbReference>
<feature type="domain" description="C2H2-type" evidence="8">
    <location>
        <begin position="238"/>
        <end position="266"/>
    </location>
</feature>
<dbReference type="PaxDb" id="121845-A0A1S3DUY2"/>
<reference evidence="10" key="1">
    <citation type="submission" date="2025-08" db="UniProtKB">
        <authorList>
            <consortium name="RefSeq"/>
        </authorList>
    </citation>
    <scope>IDENTIFICATION</scope>
</reference>
<proteinExistence type="predicted"/>